<sequence>MQDATEQDERLKVELSMLEAMYPENMRWLESRREVVFTDQELSASLSLRIPEDYLVSALPEILTATVKKHDLRNEMQAKVKQCDVGIEILDLLLDAFKDMASMVHAESTTDAMPCAVQAEVGAMSTVVVWLHHLLNTNKRKQALSPPIAGVSGVTKPGYPGVLVYSGPAHAVAEHVAELKSLNWQAFQIRLETEEEWSFQHGAGVVEVGSMAELVAEIGTNRKQDFLQAVHIA</sequence>
<dbReference type="Proteomes" id="UP000503462">
    <property type="component" value="Chromosome 3"/>
</dbReference>
<evidence type="ECO:0000313" key="2">
    <source>
        <dbReference type="Proteomes" id="UP000503462"/>
    </source>
</evidence>
<dbReference type="EMBL" id="CP051141">
    <property type="protein sequence ID" value="QIW98908.1"/>
    <property type="molecule type" value="Genomic_DNA"/>
</dbReference>
<protein>
    <recommendedName>
        <fullName evidence="3">RWD domain-containing protein</fullName>
    </recommendedName>
</protein>
<name>A0A6H0XWB6_9PEZI</name>
<evidence type="ECO:0008006" key="3">
    <source>
        <dbReference type="Google" id="ProtNLM"/>
    </source>
</evidence>
<dbReference type="AlphaFoldDB" id="A0A6H0XWB6"/>
<gene>
    <name evidence="1" type="ORF">AMS68_004426</name>
</gene>
<reference evidence="1 2" key="1">
    <citation type="journal article" date="2016" name="Sci. Rep.">
        <title>Peltaster fructicola genome reveals evolution from an invasive phytopathogen to an ectophytic parasite.</title>
        <authorList>
            <person name="Xu C."/>
            <person name="Chen H."/>
            <person name="Gleason M.L."/>
            <person name="Xu J.R."/>
            <person name="Liu H."/>
            <person name="Zhang R."/>
            <person name="Sun G."/>
        </authorList>
    </citation>
    <scope>NUCLEOTIDE SEQUENCE [LARGE SCALE GENOMIC DNA]</scope>
    <source>
        <strain evidence="1 2">LNHT1506</strain>
    </source>
</reference>
<dbReference type="PANTHER" id="PTHR15955">
    <property type="entry name" value="RWD DOMAIN CONTAINING PROTEIN 2"/>
    <property type="match status" value="1"/>
</dbReference>
<dbReference type="InterPro" id="IPR017359">
    <property type="entry name" value="Phi-like"/>
</dbReference>
<dbReference type="PANTHER" id="PTHR15955:SF8">
    <property type="entry name" value="RWD DOMAIN-CONTAINING PROTEIN 2B-RELATED"/>
    <property type="match status" value="1"/>
</dbReference>
<dbReference type="CDD" id="cd11605">
    <property type="entry name" value="RWD_DRWD_ELF-like"/>
    <property type="match status" value="1"/>
</dbReference>
<organism evidence="1 2">
    <name type="scientific">Peltaster fructicola</name>
    <dbReference type="NCBI Taxonomy" id="286661"/>
    <lineage>
        <taxon>Eukaryota</taxon>
        <taxon>Fungi</taxon>
        <taxon>Dikarya</taxon>
        <taxon>Ascomycota</taxon>
        <taxon>Pezizomycotina</taxon>
        <taxon>Dothideomycetes</taxon>
        <taxon>Dothideomycetes incertae sedis</taxon>
        <taxon>Peltaster</taxon>
    </lineage>
</organism>
<evidence type="ECO:0000313" key="1">
    <source>
        <dbReference type="EMBL" id="QIW98908.1"/>
    </source>
</evidence>
<accession>A0A6H0XWB6</accession>
<dbReference type="OrthoDB" id="432412at2759"/>
<keyword evidence="2" id="KW-1185">Reference proteome</keyword>
<proteinExistence type="predicted"/>